<evidence type="ECO:0000256" key="4">
    <source>
        <dbReference type="ARBA" id="ARBA00023159"/>
    </source>
</evidence>
<comment type="similarity">
    <text evidence="7">Belongs to the AP2/ERF transcription factor family. ERF subfamily.</text>
</comment>
<evidence type="ECO:0000256" key="6">
    <source>
        <dbReference type="ARBA" id="ARBA00023242"/>
    </source>
</evidence>
<dbReference type="InterPro" id="IPR036955">
    <property type="entry name" value="AP2/ERF_dom_sf"/>
</dbReference>
<comment type="caution">
    <text evidence="9">The sequence shown here is derived from an EMBL/GenBank/DDBJ whole genome shotgun (WGS) entry which is preliminary data.</text>
</comment>
<keyword evidence="2" id="KW-0805">Transcription regulation</keyword>
<evidence type="ECO:0000259" key="8">
    <source>
        <dbReference type="PROSITE" id="PS51032"/>
    </source>
</evidence>
<protein>
    <recommendedName>
        <fullName evidence="8">AP2/ERF domain-containing protein</fullName>
    </recommendedName>
</protein>
<keyword evidence="6" id="KW-0539">Nucleus</keyword>
<name>A0A8T0J6X4_CERPU</name>
<dbReference type="PRINTS" id="PR00367">
    <property type="entry name" value="ETHRSPELEMNT"/>
</dbReference>
<evidence type="ECO:0000256" key="3">
    <source>
        <dbReference type="ARBA" id="ARBA00023125"/>
    </source>
</evidence>
<sequence>MMLDPLDGSGTSHEQEAFMTLADFDTEDRQQQWTAQMYHRYTTSQYGMAEEYIDARAEMLDDQSSLEHSYSAPPQLGHLLSTVETAEMMDTGDSSNLGPVRQTSAVEWQRILFLQQFLGVDGAVRAGPGWKVVLGIVSAFKRLSGLIRRRRQEKTAEGPTPLATPRRIRSAEITKFKGIRPRKNGKWVSEIRIGGTLEKVWLGSYNTEKEAALAFDAGKHHCSLKRSAKGFNFSDSPRLLGPPQNFAHLSSVERRTRIQRLAEDHARAYASADIR</sequence>
<dbReference type="PANTHER" id="PTHR31839">
    <property type="entry name" value="DEHYDRATION-RESPONSIVE ELEMENT-BINDING PROTEIN 1D"/>
    <property type="match status" value="1"/>
</dbReference>
<organism evidence="9 10">
    <name type="scientific">Ceratodon purpureus</name>
    <name type="common">Fire moss</name>
    <name type="synonym">Dicranum purpureum</name>
    <dbReference type="NCBI Taxonomy" id="3225"/>
    <lineage>
        <taxon>Eukaryota</taxon>
        <taxon>Viridiplantae</taxon>
        <taxon>Streptophyta</taxon>
        <taxon>Embryophyta</taxon>
        <taxon>Bryophyta</taxon>
        <taxon>Bryophytina</taxon>
        <taxon>Bryopsida</taxon>
        <taxon>Dicranidae</taxon>
        <taxon>Pseudoditrichales</taxon>
        <taxon>Ditrichaceae</taxon>
        <taxon>Ceratodon</taxon>
    </lineage>
</organism>
<dbReference type="InterPro" id="IPR016177">
    <property type="entry name" value="DNA-bd_dom_sf"/>
</dbReference>
<evidence type="ECO:0000256" key="1">
    <source>
        <dbReference type="ARBA" id="ARBA00004123"/>
    </source>
</evidence>
<dbReference type="GO" id="GO:0005634">
    <property type="term" value="C:nucleus"/>
    <property type="evidence" value="ECO:0007669"/>
    <property type="project" value="UniProtKB-SubCell"/>
</dbReference>
<dbReference type="SMART" id="SM00380">
    <property type="entry name" value="AP2"/>
    <property type="match status" value="1"/>
</dbReference>
<dbReference type="GO" id="GO:0003700">
    <property type="term" value="F:DNA-binding transcription factor activity"/>
    <property type="evidence" value="ECO:0007669"/>
    <property type="project" value="InterPro"/>
</dbReference>
<keyword evidence="3" id="KW-0238">DNA-binding</keyword>
<dbReference type="SUPFAM" id="SSF54171">
    <property type="entry name" value="DNA-binding domain"/>
    <property type="match status" value="1"/>
</dbReference>
<dbReference type="Proteomes" id="UP000822688">
    <property type="component" value="Chromosome 1"/>
</dbReference>
<reference evidence="9" key="1">
    <citation type="submission" date="2020-06" db="EMBL/GenBank/DDBJ databases">
        <title>WGS assembly of Ceratodon purpureus strain R40.</title>
        <authorList>
            <person name="Carey S.B."/>
            <person name="Jenkins J."/>
            <person name="Shu S."/>
            <person name="Lovell J.T."/>
            <person name="Sreedasyam A."/>
            <person name="Maumus F."/>
            <person name="Tiley G.P."/>
            <person name="Fernandez-Pozo N."/>
            <person name="Barry K."/>
            <person name="Chen C."/>
            <person name="Wang M."/>
            <person name="Lipzen A."/>
            <person name="Daum C."/>
            <person name="Saski C.A."/>
            <person name="Payton A.C."/>
            <person name="Mcbreen J.C."/>
            <person name="Conrad R.E."/>
            <person name="Kollar L.M."/>
            <person name="Olsson S."/>
            <person name="Huttunen S."/>
            <person name="Landis J.B."/>
            <person name="Wickett N.J."/>
            <person name="Johnson M.G."/>
            <person name="Rensing S.A."/>
            <person name="Grimwood J."/>
            <person name="Schmutz J."/>
            <person name="Mcdaniel S.F."/>
        </authorList>
    </citation>
    <scope>NUCLEOTIDE SEQUENCE</scope>
    <source>
        <strain evidence="9">R40</strain>
    </source>
</reference>
<keyword evidence="5" id="KW-0804">Transcription</keyword>
<keyword evidence="4" id="KW-0010">Activator</keyword>
<evidence type="ECO:0000313" key="10">
    <source>
        <dbReference type="Proteomes" id="UP000822688"/>
    </source>
</evidence>
<evidence type="ECO:0000256" key="5">
    <source>
        <dbReference type="ARBA" id="ARBA00023163"/>
    </source>
</evidence>
<dbReference type="PANTHER" id="PTHR31839:SF2">
    <property type="entry name" value="DEHYDRATION-RESPONSIVE ELEMENT-BINDING PROTEIN 1D"/>
    <property type="match status" value="1"/>
</dbReference>
<dbReference type="GO" id="GO:0003677">
    <property type="term" value="F:DNA binding"/>
    <property type="evidence" value="ECO:0007669"/>
    <property type="project" value="UniProtKB-KW"/>
</dbReference>
<keyword evidence="10" id="KW-1185">Reference proteome</keyword>
<dbReference type="AlphaFoldDB" id="A0A8T0J6X4"/>
<accession>A0A8T0J6X4</accession>
<dbReference type="Gene3D" id="3.30.730.10">
    <property type="entry name" value="AP2/ERF domain"/>
    <property type="match status" value="1"/>
</dbReference>
<dbReference type="InterPro" id="IPR045277">
    <property type="entry name" value="DRE1A-I"/>
</dbReference>
<dbReference type="PROSITE" id="PS51032">
    <property type="entry name" value="AP2_ERF"/>
    <property type="match status" value="1"/>
</dbReference>
<comment type="subcellular location">
    <subcellularLocation>
        <location evidence="1">Nucleus</location>
    </subcellularLocation>
</comment>
<gene>
    <name evidence="9" type="ORF">KC19_1G138200</name>
</gene>
<dbReference type="EMBL" id="CM026421">
    <property type="protein sequence ID" value="KAG0590946.1"/>
    <property type="molecule type" value="Genomic_DNA"/>
</dbReference>
<proteinExistence type="inferred from homology"/>
<evidence type="ECO:0000256" key="2">
    <source>
        <dbReference type="ARBA" id="ARBA00023015"/>
    </source>
</evidence>
<dbReference type="InterPro" id="IPR001471">
    <property type="entry name" value="AP2/ERF_dom"/>
</dbReference>
<evidence type="ECO:0000256" key="7">
    <source>
        <dbReference type="ARBA" id="ARBA00024343"/>
    </source>
</evidence>
<evidence type="ECO:0000313" key="9">
    <source>
        <dbReference type="EMBL" id="KAG0590946.1"/>
    </source>
</evidence>
<feature type="domain" description="AP2/ERF" evidence="8">
    <location>
        <begin position="175"/>
        <end position="234"/>
    </location>
</feature>
<dbReference type="CDD" id="cd00018">
    <property type="entry name" value="AP2"/>
    <property type="match status" value="1"/>
</dbReference>